<dbReference type="eggNOG" id="ENOG502R9KA">
    <property type="taxonomic scope" value="Eukaryota"/>
</dbReference>
<evidence type="ECO:0000256" key="1">
    <source>
        <dbReference type="SAM" id="MobiDB-lite"/>
    </source>
</evidence>
<dbReference type="HOGENOM" id="CLU_1158371_0_0_1"/>
<reference evidence="3" key="1">
    <citation type="journal article" date="2010" name="Genome Biol.">
        <title>Genome sequence of the necrotrophic plant pathogen Pythium ultimum reveals original pathogenicity mechanisms and effector repertoire.</title>
        <authorList>
            <person name="Levesque C.A."/>
            <person name="Brouwer H."/>
            <person name="Cano L."/>
            <person name="Hamilton J.P."/>
            <person name="Holt C."/>
            <person name="Huitema E."/>
            <person name="Raffaele S."/>
            <person name="Robideau G.P."/>
            <person name="Thines M."/>
            <person name="Win J."/>
            <person name="Zerillo M.M."/>
            <person name="Beakes G.W."/>
            <person name="Boore J.L."/>
            <person name="Busam D."/>
            <person name="Dumas B."/>
            <person name="Ferriera S."/>
            <person name="Fuerstenberg S.I."/>
            <person name="Gachon C.M."/>
            <person name="Gaulin E."/>
            <person name="Govers F."/>
            <person name="Grenville-Briggs L."/>
            <person name="Horner N."/>
            <person name="Hostetler J."/>
            <person name="Jiang R.H."/>
            <person name="Johnson J."/>
            <person name="Krajaejun T."/>
            <person name="Lin H."/>
            <person name="Meijer H.J."/>
            <person name="Moore B."/>
            <person name="Morris P."/>
            <person name="Phuntmart V."/>
            <person name="Puiu D."/>
            <person name="Shetty J."/>
            <person name="Stajich J.E."/>
            <person name="Tripathy S."/>
            <person name="Wawra S."/>
            <person name="van West P."/>
            <person name="Whitty B.R."/>
            <person name="Coutinho P.M."/>
            <person name="Henrissat B."/>
            <person name="Martin F."/>
            <person name="Thomas P.D."/>
            <person name="Tyler B.M."/>
            <person name="De Vries R.P."/>
            <person name="Kamoun S."/>
            <person name="Yandell M."/>
            <person name="Tisserat N."/>
            <person name="Buell C.R."/>
        </authorList>
    </citation>
    <scope>NUCLEOTIDE SEQUENCE</scope>
    <source>
        <strain evidence="3">DAOM:BR144</strain>
    </source>
</reference>
<dbReference type="InParanoid" id="K3WWU3"/>
<reference evidence="3" key="2">
    <citation type="submission" date="2010-04" db="EMBL/GenBank/DDBJ databases">
        <authorList>
            <person name="Buell R."/>
            <person name="Hamilton J."/>
            <person name="Hostetler J."/>
        </authorList>
    </citation>
    <scope>NUCLEOTIDE SEQUENCE [LARGE SCALE GENOMIC DNA]</scope>
    <source>
        <strain evidence="3">DAOM:BR144</strain>
    </source>
</reference>
<keyword evidence="3" id="KW-1185">Reference proteome</keyword>
<evidence type="ECO:0000313" key="3">
    <source>
        <dbReference type="Proteomes" id="UP000019132"/>
    </source>
</evidence>
<organism evidence="2 3">
    <name type="scientific">Globisporangium ultimum (strain ATCC 200006 / CBS 805.95 / DAOM BR144)</name>
    <name type="common">Pythium ultimum</name>
    <dbReference type="NCBI Taxonomy" id="431595"/>
    <lineage>
        <taxon>Eukaryota</taxon>
        <taxon>Sar</taxon>
        <taxon>Stramenopiles</taxon>
        <taxon>Oomycota</taxon>
        <taxon>Peronosporomycetes</taxon>
        <taxon>Pythiales</taxon>
        <taxon>Pythiaceae</taxon>
        <taxon>Globisporangium</taxon>
    </lineage>
</organism>
<feature type="compositionally biased region" description="Basic and acidic residues" evidence="1">
    <location>
        <begin position="94"/>
        <end position="105"/>
    </location>
</feature>
<accession>K3WWU3</accession>
<dbReference type="Proteomes" id="UP000019132">
    <property type="component" value="Unassembled WGS sequence"/>
</dbReference>
<dbReference type="EnsemblProtists" id="PYU1_T009441">
    <property type="protein sequence ID" value="PYU1_T009441"/>
    <property type="gene ID" value="PYU1_G009423"/>
</dbReference>
<evidence type="ECO:0000313" key="2">
    <source>
        <dbReference type="EnsemblProtists" id="PYU1_T009441"/>
    </source>
</evidence>
<dbReference type="AlphaFoldDB" id="K3WWU3"/>
<dbReference type="EMBL" id="GL376622">
    <property type="status" value="NOT_ANNOTATED_CDS"/>
    <property type="molecule type" value="Genomic_DNA"/>
</dbReference>
<dbReference type="VEuPathDB" id="FungiDB:PYU1_G009423"/>
<proteinExistence type="predicted"/>
<reference evidence="2" key="3">
    <citation type="submission" date="2015-02" db="UniProtKB">
        <authorList>
            <consortium name="EnsemblProtists"/>
        </authorList>
    </citation>
    <scope>IDENTIFICATION</scope>
    <source>
        <strain evidence="2">DAOM BR144</strain>
    </source>
</reference>
<feature type="compositionally biased region" description="Low complexity" evidence="1">
    <location>
        <begin position="106"/>
        <end position="118"/>
    </location>
</feature>
<name>K3WWU3_GLOUD</name>
<feature type="region of interest" description="Disordered" evidence="1">
    <location>
        <begin position="65"/>
        <end position="126"/>
    </location>
</feature>
<sequence>MSASYDDWESDLSSIIEKTNQNLKLLRRIGEKRTDDVTSTRPTSVSVGNASDLRTAVHHQYAMEDAASSASYRPRVMSSASTSRKHATMGPAPTRHDYDSDDLHSMSRPMRRSTSTVSNGKTLKSSAAGGAGMIRVHEADMPSETPHYVLDEIKKSLEVTISSRSSVFEKKLGDMRTDFTVLTNETTTLSQRFNELRDAVMAKMSNVPGVLQSLQENTNAIARLEKHSSALLGWKVTLDQEVYELL</sequence>
<protein>
    <submittedName>
        <fullName evidence="2">Uncharacterized protein</fullName>
    </submittedName>
</protein>